<dbReference type="Proteomes" id="UP000481153">
    <property type="component" value="Unassembled WGS sequence"/>
</dbReference>
<dbReference type="InterPro" id="IPR001005">
    <property type="entry name" value="SANT/Myb"/>
</dbReference>
<dbReference type="Pfam" id="PF00249">
    <property type="entry name" value="Myb_DNA-binding"/>
    <property type="match status" value="2"/>
</dbReference>
<sequence>MGKKVFNPITPHIWTHEEHCRFLEALEKCGHCTPSSSVWSMIAEYVGTRNYKDVKLHANRYFLQLQMLNTHKRREMQAMQAIDSRWTLEDDKLFEDLLAKYSSCAYYPWEIIASKFINKSAKGVRDRYQKLLFDIALIENGQHVTMHMKSCNSQNDERELDGRHQNDSELSIYDTSVTLTEDEEDLILTALEEAQVPQTTPSNILAFIASAIVAITNHHNKKLPTRKTTAFTKEEAAKAIANMLGSPSTDSPIVVLDKLITALNLKDDPSFMPPPDPKHSTGSFVGSVPLDCRNDASMSYQARDAREHYM</sequence>
<dbReference type="PANTHER" id="PTHR43952">
    <property type="entry name" value="MYB FAMILY TRANSCRIPTION FACTOR-RELATED"/>
    <property type="match status" value="1"/>
</dbReference>
<organism evidence="6 7">
    <name type="scientific">Aphanomyces euteiches</name>
    <dbReference type="NCBI Taxonomy" id="100861"/>
    <lineage>
        <taxon>Eukaryota</taxon>
        <taxon>Sar</taxon>
        <taxon>Stramenopiles</taxon>
        <taxon>Oomycota</taxon>
        <taxon>Saprolegniomycetes</taxon>
        <taxon>Saprolegniales</taxon>
        <taxon>Verrucalvaceae</taxon>
        <taxon>Aphanomyces</taxon>
    </lineage>
</organism>
<evidence type="ECO:0000256" key="2">
    <source>
        <dbReference type="ARBA" id="ARBA00023163"/>
    </source>
</evidence>
<keyword evidence="3" id="KW-0539">Nucleus</keyword>
<dbReference type="VEuPathDB" id="FungiDB:AeMF1_010980"/>
<dbReference type="PANTHER" id="PTHR43952:SF25">
    <property type="entry name" value="MYB FAMILY TRANSCRIPTION FACTOR"/>
    <property type="match status" value="1"/>
</dbReference>
<comment type="caution">
    <text evidence="6">The sequence shown here is derived from an EMBL/GenBank/DDBJ whole genome shotgun (WGS) entry which is preliminary data.</text>
</comment>
<dbReference type="PROSITE" id="PS50090">
    <property type="entry name" value="MYB_LIKE"/>
    <property type="match status" value="2"/>
</dbReference>
<keyword evidence="2" id="KW-0804">Transcription</keyword>
<gene>
    <name evidence="6" type="ORF">Ae201684_005292</name>
</gene>
<dbReference type="PROSITE" id="PS51294">
    <property type="entry name" value="HTH_MYB"/>
    <property type="match status" value="1"/>
</dbReference>
<evidence type="ECO:0000256" key="3">
    <source>
        <dbReference type="ARBA" id="ARBA00023242"/>
    </source>
</evidence>
<dbReference type="Gene3D" id="1.10.10.60">
    <property type="entry name" value="Homeodomain-like"/>
    <property type="match status" value="2"/>
</dbReference>
<keyword evidence="7" id="KW-1185">Reference proteome</keyword>
<dbReference type="InterPro" id="IPR009057">
    <property type="entry name" value="Homeodomain-like_sf"/>
</dbReference>
<dbReference type="SUPFAM" id="SSF46689">
    <property type="entry name" value="Homeodomain-like"/>
    <property type="match status" value="2"/>
</dbReference>
<accession>A0A6G0XFR6</accession>
<evidence type="ECO:0000313" key="7">
    <source>
        <dbReference type="Proteomes" id="UP000481153"/>
    </source>
</evidence>
<proteinExistence type="predicted"/>
<dbReference type="EMBL" id="VJMJ01000067">
    <property type="protein sequence ID" value="KAF0739117.1"/>
    <property type="molecule type" value="Genomic_DNA"/>
</dbReference>
<dbReference type="InterPro" id="IPR044636">
    <property type="entry name" value="RADIALIS-like"/>
</dbReference>
<dbReference type="AlphaFoldDB" id="A0A6G0XFR6"/>
<evidence type="ECO:0000313" key="6">
    <source>
        <dbReference type="EMBL" id="KAF0739117.1"/>
    </source>
</evidence>
<dbReference type="SMART" id="SM00717">
    <property type="entry name" value="SANT"/>
    <property type="match status" value="2"/>
</dbReference>
<dbReference type="InterPro" id="IPR017930">
    <property type="entry name" value="Myb_dom"/>
</dbReference>
<feature type="domain" description="Myb-like" evidence="4">
    <location>
        <begin position="84"/>
        <end position="132"/>
    </location>
</feature>
<evidence type="ECO:0000256" key="1">
    <source>
        <dbReference type="ARBA" id="ARBA00023015"/>
    </source>
</evidence>
<evidence type="ECO:0008006" key="8">
    <source>
        <dbReference type="Google" id="ProtNLM"/>
    </source>
</evidence>
<feature type="domain" description="Myb-like" evidence="4">
    <location>
        <begin position="14"/>
        <end position="62"/>
    </location>
</feature>
<feature type="domain" description="HTH myb-type" evidence="5">
    <location>
        <begin position="14"/>
        <end position="66"/>
    </location>
</feature>
<evidence type="ECO:0000259" key="5">
    <source>
        <dbReference type="PROSITE" id="PS51294"/>
    </source>
</evidence>
<keyword evidence="1" id="KW-0805">Transcription regulation</keyword>
<reference evidence="6 7" key="1">
    <citation type="submission" date="2019-07" db="EMBL/GenBank/DDBJ databases">
        <title>Genomics analysis of Aphanomyces spp. identifies a new class of oomycete effector associated with host adaptation.</title>
        <authorList>
            <person name="Gaulin E."/>
        </authorList>
    </citation>
    <scope>NUCLEOTIDE SEQUENCE [LARGE SCALE GENOMIC DNA]</scope>
    <source>
        <strain evidence="6 7">ATCC 201684</strain>
    </source>
</reference>
<protein>
    <recommendedName>
        <fullName evidence="8">Myb-like domain-containing protein</fullName>
    </recommendedName>
</protein>
<dbReference type="CDD" id="cd00167">
    <property type="entry name" value="SANT"/>
    <property type="match status" value="2"/>
</dbReference>
<name>A0A6G0XFR6_9STRA</name>
<evidence type="ECO:0000259" key="4">
    <source>
        <dbReference type="PROSITE" id="PS50090"/>
    </source>
</evidence>
<dbReference type="GO" id="GO:0003700">
    <property type="term" value="F:DNA-binding transcription factor activity"/>
    <property type="evidence" value="ECO:0007669"/>
    <property type="project" value="InterPro"/>
</dbReference>